<protein>
    <submittedName>
        <fullName evidence="1">Serum paraoxonase/arylesteras-like protein</fullName>
    </submittedName>
</protein>
<dbReference type="PANTHER" id="PTHR11799">
    <property type="entry name" value="PARAOXONASE"/>
    <property type="match status" value="1"/>
</dbReference>
<dbReference type="Proteomes" id="UP000799750">
    <property type="component" value="Unassembled WGS sequence"/>
</dbReference>
<gene>
    <name evidence="1" type="ORF">BU16DRAFT_620610</name>
</gene>
<dbReference type="InterPro" id="IPR011042">
    <property type="entry name" value="6-blade_b-propeller_TolB-like"/>
</dbReference>
<dbReference type="OrthoDB" id="5307922at2759"/>
<reference evidence="1" key="1">
    <citation type="journal article" date="2020" name="Stud. Mycol.">
        <title>101 Dothideomycetes genomes: a test case for predicting lifestyles and emergence of pathogens.</title>
        <authorList>
            <person name="Haridas S."/>
            <person name="Albert R."/>
            <person name="Binder M."/>
            <person name="Bloem J."/>
            <person name="Labutti K."/>
            <person name="Salamov A."/>
            <person name="Andreopoulos B."/>
            <person name="Baker S."/>
            <person name="Barry K."/>
            <person name="Bills G."/>
            <person name="Bluhm B."/>
            <person name="Cannon C."/>
            <person name="Castanera R."/>
            <person name="Culley D."/>
            <person name="Daum C."/>
            <person name="Ezra D."/>
            <person name="Gonzalez J."/>
            <person name="Henrissat B."/>
            <person name="Kuo A."/>
            <person name="Liang C."/>
            <person name="Lipzen A."/>
            <person name="Lutzoni F."/>
            <person name="Magnuson J."/>
            <person name="Mondo S."/>
            <person name="Nolan M."/>
            <person name="Ohm R."/>
            <person name="Pangilinan J."/>
            <person name="Park H.-J."/>
            <person name="Ramirez L."/>
            <person name="Alfaro M."/>
            <person name="Sun H."/>
            <person name="Tritt A."/>
            <person name="Yoshinaga Y."/>
            <person name="Zwiers L.-H."/>
            <person name="Turgeon B."/>
            <person name="Goodwin S."/>
            <person name="Spatafora J."/>
            <person name="Crous P."/>
            <person name="Grigoriev I."/>
        </authorList>
    </citation>
    <scope>NUCLEOTIDE SEQUENCE</scope>
    <source>
        <strain evidence="1">CBS 269.34</strain>
    </source>
</reference>
<evidence type="ECO:0000313" key="2">
    <source>
        <dbReference type="Proteomes" id="UP000799750"/>
    </source>
</evidence>
<sequence>MGPSYRVIGLLVVVFAILYQVNLRELLFATVGLGRTIQPIDDFPFTCRRLRHERLEACEDMWLDDDARVLYAACAGSLSRSNLLQSVDRLNVSGRRSTGSELIALHIDSPGPDSFFGMHNITPVGYDGATGDGTLDLLGFDAEVVDASTLRFWLINQRPPVDAKRRTVDATKTGVNSTIELFELKRSASEMIHIKTVFDPEIYSPNGITALGGGSFVVSNDHSVKVGIRKKLDLFLGGGNVVYCPSSGSCLPATPKNLIYPNGLERGLDGLVYIPSAASDAIRVMEPQVGGALRQLEVIKLGMPVDNLAVDAKGDIYAAGLPKVRGIVASVADPFNRQSPSTVWRISRTAEGYRTEKIIEDRDKRVLSGVSVARHDVKTGRLFMGGPVTPYLMVCDPK</sequence>
<dbReference type="EMBL" id="MU004194">
    <property type="protein sequence ID" value="KAF2492202.1"/>
    <property type="molecule type" value="Genomic_DNA"/>
</dbReference>
<name>A0A6A6QJ04_9PEZI</name>
<dbReference type="PANTHER" id="PTHR11799:SF20">
    <property type="entry name" value="SMP-30_GLUCONOLACTONASE_LRE-LIKE REGION DOMAIN-CONTAINING PROTEIN"/>
    <property type="match status" value="1"/>
</dbReference>
<keyword evidence="2" id="KW-1185">Reference proteome</keyword>
<accession>A0A6A6QJ04</accession>
<proteinExistence type="predicted"/>
<dbReference type="InterPro" id="IPR051288">
    <property type="entry name" value="Serum_paraoxonase/arylesterase"/>
</dbReference>
<dbReference type="Gene3D" id="2.120.10.30">
    <property type="entry name" value="TolB, C-terminal domain"/>
    <property type="match status" value="1"/>
</dbReference>
<dbReference type="AlphaFoldDB" id="A0A6A6QJ04"/>
<organism evidence="1 2">
    <name type="scientific">Lophium mytilinum</name>
    <dbReference type="NCBI Taxonomy" id="390894"/>
    <lineage>
        <taxon>Eukaryota</taxon>
        <taxon>Fungi</taxon>
        <taxon>Dikarya</taxon>
        <taxon>Ascomycota</taxon>
        <taxon>Pezizomycotina</taxon>
        <taxon>Dothideomycetes</taxon>
        <taxon>Pleosporomycetidae</taxon>
        <taxon>Mytilinidiales</taxon>
        <taxon>Mytilinidiaceae</taxon>
        <taxon>Lophium</taxon>
    </lineage>
</organism>
<evidence type="ECO:0000313" key="1">
    <source>
        <dbReference type="EMBL" id="KAF2492202.1"/>
    </source>
</evidence>
<dbReference type="SUPFAM" id="SSF63829">
    <property type="entry name" value="Calcium-dependent phosphotriesterase"/>
    <property type="match status" value="1"/>
</dbReference>